<dbReference type="GO" id="GO:0016491">
    <property type="term" value="F:oxidoreductase activity"/>
    <property type="evidence" value="ECO:0007669"/>
    <property type="project" value="UniProtKB-KW"/>
</dbReference>
<dbReference type="Gene3D" id="3.90.180.10">
    <property type="entry name" value="Medium-chain alcohol dehydrogenases, catalytic domain"/>
    <property type="match status" value="2"/>
</dbReference>
<sequence length="240" mass="25834">MDSGWSQTMYPCVVGNEIVCEVTLAGEQVKDMKVGDRVGVGVQVWACLNKFPYEPCKECAKGTDAYCRHRVIPDTIPSDVAAPLLCAGTTVFTPLKEVSIKPGDRVGIVGIGVPSQLGIQFAKAMGAAAVVAYSRSTNTEQEIRRLGADAFVVYTDDKADAANLVDILLITADANDMPYTLCLSFLVVHGTMVMVDLPNDEIKFKPYPLVGKGTNFKGNVIGSIQDKDMLEVASKKNVRP</sequence>
<dbReference type="InterPro" id="IPR011032">
    <property type="entry name" value="GroES-like_sf"/>
</dbReference>
<dbReference type="Proteomes" id="UP001632037">
    <property type="component" value="Unassembled WGS sequence"/>
</dbReference>
<comment type="cofactor">
    <cofactor evidence="1">
        <name>Zn(2+)</name>
        <dbReference type="ChEBI" id="CHEBI:29105"/>
    </cofactor>
</comment>
<dbReference type="InterPro" id="IPR036291">
    <property type="entry name" value="NAD(P)-bd_dom_sf"/>
</dbReference>
<reference evidence="7 8" key="1">
    <citation type="submission" date="2024-09" db="EMBL/GenBank/DDBJ databases">
        <title>Genome sequencing and assembly of Phytophthora oleae, isolate VK10A, causative agent of rot of olive drupes.</title>
        <authorList>
            <person name="Conti Taguali S."/>
            <person name="Riolo M."/>
            <person name="La Spada F."/>
            <person name="Cacciola S.O."/>
            <person name="Dionisio G."/>
        </authorList>
    </citation>
    <scope>NUCLEOTIDE SEQUENCE [LARGE SCALE GENOMIC DNA]</scope>
    <source>
        <strain evidence="7 8">VK10A</strain>
    </source>
</reference>
<dbReference type="Pfam" id="PF08240">
    <property type="entry name" value="ADH_N"/>
    <property type="match status" value="1"/>
</dbReference>
<evidence type="ECO:0000256" key="1">
    <source>
        <dbReference type="ARBA" id="ARBA00001947"/>
    </source>
</evidence>
<dbReference type="GO" id="GO:0046872">
    <property type="term" value="F:metal ion binding"/>
    <property type="evidence" value="ECO:0007669"/>
    <property type="project" value="UniProtKB-KW"/>
</dbReference>
<feature type="domain" description="Alcohol dehydrogenase-like C-terminal" evidence="5">
    <location>
        <begin position="116"/>
        <end position="226"/>
    </location>
</feature>
<accession>A0ABD3EYL6</accession>
<dbReference type="Gene3D" id="3.40.50.720">
    <property type="entry name" value="NAD(P)-binding Rossmann-like Domain"/>
    <property type="match status" value="1"/>
</dbReference>
<name>A0ABD3EYL6_9STRA</name>
<evidence type="ECO:0000256" key="2">
    <source>
        <dbReference type="ARBA" id="ARBA00022723"/>
    </source>
</evidence>
<dbReference type="InterPro" id="IPR013154">
    <property type="entry name" value="ADH-like_N"/>
</dbReference>
<dbReference type="InterPro" id="IPR047109">
    <property type="entry name" value="CAD-like"/>
</dbReference>
<evidence type="ECO:0000256" key="4">
    <source>
        <dbReference type="ARBA" id="ARBA00023002"/>
    </source>
</evidence>
<evidence type="ECO:0008006" key="9">
    <source>
        <dbReference type="Google" id="ProtNLM"/>
    </source>
</evidence>
<evidence type="ECO:0000313" key="8">
    <source>
        <dbReference type="Proteomes" id="UP001632037"/>
    </source>
</evidence>
<dbReference type="SUPFAM" id="SSF51735">
    <property type="entry name" value="NAD(P)-binding Rossmann-fold domains"/>
    <property type="match status" value="1"/>
</dbReference>
<evidence type="ECO:0000256" key="3">
    <source>
        <dbReference type="ARBA" id="ARBA00022833"/>
    </source>
</evidence>
<keyword evidence="2" id="KW-0479">Metal-binding</keyword>
<dbReference type="EMBL" id="JBIMZQ010000055">
    <property type="protein sequence ID" value="KAL3658254.1"/>
    <property type="molecule type" value="Genomic_DNA"/>
</dbReference>
<dbReference type="FunFam" id="3.40.50.720:FF:000022">
    <property type="entry name" value="Cinnamyl alcohol dehydrogenase"/>
    <property type="match status" value="1"/>
</dbReference>
<protein>
    <recommendedName>
        <fullName evidence="9">Enoyl reductase (ER) domain-containing protein</fullName>
    </recommendedName>
</protein>
<dbReference type="PANTHER" id="PTHR42683">
    <property type="entry name" value="ALDEHYDE REDUCTASE"/>
    <property type="match status" value="1"/>
</dbReference>
<keyword evidence="3" id="KW-0862">Zinc</keyword>
<keyword evidence="8" id="KW-1185">Reference proteome</keyword>
<comment type="caution">
    <text evidence="7">The sequence shown here is derived from an EMBL/GenBank/DDBJ whole genome shotgun (WGS) entry which is preliminary data.</text>
</comment>
<gene>
    <name evidence="7" type="ORF">V7S43_016644</name>
</gene>
<evidence type="ECO:0000259" key="6">
    <source>
        <dbReference type="Pfam" id="PF08240"/>
    </source>
</evidence>
<proteinExistence type="predicted"/>
<organism evidence="7 8">
    <name type="scientific">Phytophthora oleae</name>
    <dbReference type="NCBI Taxonomy" id="2107226"/>
    <lineage>
        <taxon>Eukaryota</taxon>
        <taxon>Sar</taxon>
        <taxon>Stramenopiles</taxon>
        <taxon>Oomycota</taxon>
        <taxon>Peronosporomycetes</taxon>
        <taxon>Peronosporales</taxon>
        <taxon>Peronosporaceae</taxon>
        <taxon>Phytophthora</taxon>
    </lineage>
</organism>
<dbReference type="SUPFAM" id="SSF50129">
    <property type="entry name" value="GroES-like"/>
    <property type="match status" value="1"/>
</dbReference>
<evidence type="ECO:0000259" key="5">
    <source>
        <dbReference type="Pfam" id="PF00107"/>
    </source>
</evidence>
<dbReference type="Pfam" id="PF00107">
    <property type="entry name" value="ADH_zinc_N"/>
    <property type="match status" value="1"/>
</dbReference>
<feature type="domain" description="Alcohol dehydrogenase-like N-terminal" evidence="6">
    <location>
        <begin position="5"/>
        <end position="70"/>
    </location>
</feature>
<dbReference type="InterPro" id="IPR013149">
    <property type="entry name" value="ADH-like_C"/>
</dbReference>
<dbReference type="AlphaFoldDB" id="A0ABD3EYL6"/>
<evidence type="ECO:0000313" key="7">
    <source>
        <dbReference type="EMBL" id="KAL3658254.1"/>
    </source>
</evidence>
<keyword evidence="4" id="KW-0560">Oxidoreductase</keyword>